<comment type="caution">
    <text evidence="1">The sequence shown here is derived from an EMBL/GenBank/DDBJ whole genome shotgun (WGS) entry which is preliminary data.</text>
</comment>
<dbReference type="AlphaFoldDB" id="A0A9X2BLY7"/>
<evidence type="ECO:0008006" key="3">
    <source>
        <dbReference type="Google" id="ProtNLM"/>
    </source>
</evidence>
<dbReference type="EMBL" id="JALNUB010000011">
    <property type="protein sequence ID" value="MCK8143064.1"/>
    <property type="molecule type" value="Genomic_DNA"/>
</dbReference>
<evidence type="ECO:0000313" key="2">
    <source>
        <dbReference type="Proteomes" id="UP001139260"/>
    </source>
</evidence>
<accession>A0A9X2BLY7</accession>
<evidence type="ECO:0000313" key="1">
    <source>
        <dbReference type="EMBL" id="MCK8143064.1"/>
    </source>
</evidence>
<gene>
    <name evidence="1" type="ORF">MW871_14310</name>
</gene>
<reference evidence="1" key="1">
    <citation type="submission" date="2022-04" db="EMBL/GenBank/DDBJ databases">
        <title>Flavobacterium pygoscelis sp. nov. isolated from Chinstrap chick (Pygoscelis antarcticus).</title>
        <authorList>
            <person name="Irgang R."/>
            <person name="Poblete-Morales M."/>
            <person name="Avendano-Herrera R."/>
        </authorList>
    </citation>
    <scope>NUCLEOTIDE SEQUENCE</scope>
    <source>
        <strain evidence="1">I-SCBP12n</strain>
    </source>
</reference>
<proteinExistence type="predicted"/>
<protein>
    <recommendedName>
        <fullName evidence="3">SatD family (SatD)</fullName>
    </recommendedName>
</protein>
<sequence>MIAILTADIINSRKLPSQKWMDDLKVFLSQFGKTPNDWEIYRGDEFQLEIKNPEEALLIAFQIKAFFKSIRLDVRMSIGFGSKTYKSKKITESNGTAFIRSGEKFENLKKQKINLIVNSNDSLFDEELNLILKLSLSFMDNWLQQSATFILVAIQNPTATQEEIGFKLGINQAAVSRRQKRSNYELVLQVDRYFRKKIKTLTA</sequence>
<keyword evidence="2" id="KW-1185">Reference proteome</keyword>
<dbReference type="RefSeq" id="WP_248429126.1">
    <property type="nucleotide sequence ID" value="NZ_JALNUB010000011.1"/>
</dbReference>
<organism evidence="1 2">
    <name type="scientific">Flavobacterium pygoscelis</name>
    <dbReference type="NCBI Taxonomy" id="2893176"/>
    <lineage>
        <taxon>Bacteria</taxon>
        <taxon>Pseudomonadati</taxon>
        <taxon>Bacteroidota</taxon>
        <taxon>Flavobacteriia</taxon>
        <taxon>Flavobacteriales</taxon>
        <taxon>Flavobacteriaceae</taxon>
        <taxon>Flavobacterium</taxon>
    </lineage>
</organism>
<dbReference type="Proteomes" id="UP001139260">
    <property type="component" value="Unassembled WGS sequence"/>
</dbReference>
<name>A0A9X2BLY7_9FLAO</name>